<gene>
    <name evidence="2" type="ORF">AVDCRST_MAG52-2470</name>
</gene>
<proteinExistence type="predicted"/>
<name>A0A6J4IRL7_9ACTN</name>
<protein>
    <submittedName>
        <fullName evidence="2">Uncharacterized protein</fullName>
    </submittedName>
</protein>
<dbReference type="EMBL" id="CADCTN010000176">
    <property type="protein sequence ID" value="CAA9257707.1"/>
    <property type="molecule type" value="Genomic_DNA"/>
</dbReference>
<feature type="non-terminal residue" evidence="2">
    <location>
        <position position="1"/>
    </location>
</feature>
<evidence type="ECO:0000256" key="1">
    <source>
        <dbReference type="SAM" id="MobiDB-lite"/>
    </source>
</evidence>
<feature type="region of interest" description="Disordered" evidence="1">
    <location>
        <begin position="1"/>
        <end position="42"/>
    </location>
</feature>
<organism evidence="2">
    <name type="scientific">uncultured Blastococcus sp</name>
    <dbReference type="NCBI Taxonomy" id="217144"/>
    <lineage>
        <taxon>Bacteria</taxon>
        <taxon>Bacillati</taxon>
        <taxon>Actinomycetota</taxon>
        <taxon>Actinomycetes</taxon>
        <taxon>Geodermatophilales</taxon>
        <taxon>Geodermatophilaceae</taxon>
        <taxon>Blastococcus</taxon>
        <taxon>environmental samples</taxon>
    </lineage>
</organism>
<feature type="compositionally biased region" description="Basic and acidic residues" evidence="1">
    <location>
        <begin position="1"/>
        <end position="21"/>
    </location>
</feature>
<reference evidence="2" key="1">
    <citation type="submission" date="2020-02" db="EMBL/GenBank/DDBJ databases">
        <authorList>
            <person name="Meier V. D."/>
        </authorList>
    </citation>
    <scope>NUCLEOTIDE SEQUENCE</scope>
    <source>
        <strain evidence="2">AVDCRST_MAG52</strain>
    </source>
</reference>
<feature type="non-terminal residue" evidence="2">
    <location>
        <position position="42"/>
    </location>
</feature>
<dbReference type="AlphaFoldDB" id="A0A6J4IRL7"/>
<sequence length="42" mass="4608">GCRVGVDRTGPDQARCHERARSRSRRSSSANRPGPSLTGWKV</sequence>
<evidence type="ECO:0000313" key="2">
    <source>
        <dbReference type="EMBL" id="CAA9257707.1"/>
    </source>
</evidence>
<accession>A0A6J4IRL7</accession>